<dbReference type="VEuPathDB" id="AmoebaDB:EHI_014160"/>
<proteinExistence type="predicted"/>
<dbReference type="OMA" id="CKVITHI"/>
<evidence type="ECO:0000256" key="1">
    <source>
        <dbReference type="SAM" id="MobiDB-lite"/>
    </source>
</evidence>
<feature type="compositionally biased region" description="Basic and acidic residues" evidence="1">
    <location>
        <begin position="394"/>
        <end position="415"/>
    </location>
</feature>
<accession>A0A5K1UQ57</accession>
<feature type="region of interest" description="Disordered" evidence="1">
    <location>
        <begin position="391"/>
        <end position="415"/>
    </location>
</feature>
<organism evidence="2 3">
    <name type="scientific">Entamoeba histolytica</name>
    <dbReference type="NCBI Taxonomy" id="5759"/>
    <lineage>
        <taxon>Eukaryota</taxon>
        <taxon>Amoebozoa</taxon>
        <taxon>Evosea</taxon>
        <taxon>Archamoebae</taxon>
        <taxon>Mastigamoebida</taxon>
        <taxon>Entamoebidae</taxon>
        <taxon>Entamoeba</taxon>
    </lineage>
</organism>
<sequence length="415" mass="48088">MNFCIFNIENVSSLYNEDYFPNRRSHIIELIHEILKANYFNSYAVVLSDKFSTMYIAPTNDFSAIDSLYNLKPTSEQPHHLRCLRKSLFISKQQHCHSVHIVSFITSEEALSDVVLRQTELQTLRSYHVQFVLLGDVLNPLSHTRSLVRSLVKRQSRGWGVTENDLTKTNPYERLMMRMSEGIIILPRRKVLKQLPHMRAGQVPCESKAGKFISCKVITHMTNDTVSMIPVPIISKQKNLSTIRCGKSNIVDGKCVSSEERGMLFLVELSPILFKLIWKTENEIDHLTIFYGETSCKQIKKGKYNFLIFEGNKPNGSLTKTIYWTTLDTKEFCTVFEKAMSQDVPQNYIKIMQTIWNDNKKTLSSMEEKYMSMKREKEIVNKMDEYVKGVPKTELNRKVRNEADKKTEPKEPSTN</sequence>
<dbReference type="Proteomes" id="UP000078387">
    <property type="component" value="Unassembled WGS sequence"/>
</dbReference>
<protein>
    <submittedName>
        <fullName evidence="2">Uncharacterized protein</fullName>
    </submittedName>
</protein>
<dbReference type="VEuPathDB" id="AmoebaDB:KM1_007800"/>
<evidence type="ECO:0000313" key="3">
    <source>
        <dbReference type="Proteomes" id="UP000078387"/>
    </source>
</evidence>
<dbReference type="VEuPathDB" id="AmoebaDB:EHI5A_004960"/>
<dbReference type="VEuPathDB" id="AmoebaDB:EHI8A_013960"/>
<evidence type="ECO:0000313" key="2">
    <source>
        <dbReference type="EMBL" id="GAT93547.1"/>
    </source>
</evidence>
<dbReference type="AlphaFoldDB" id="A0A5K1UQ57"/>
<dbReference type="EMBL" id="BDEQ01000001">
    <property type="protein sequence ID" value="GAT93547.1"/>
    <property type="molecule type" value="Genomic_DNA"/>
</dbReference>
<comment type="caution">
    <text evidence="2">The sequence shown here is derived from an EMBL/GenBank/DDBJ whole genome shotgun (WGS) entry which is preliminary data.</text>
</comment>
<dbReference type="VEuPathDB" id="AmoebaDB:EHI7A_002310"/>
<gene>
    <name evidence="2" type="ORF">CL6EHI_014160</name>
</gene>
<reference evidence="2 3" key="1">
    <citation type="submission" date="2016-05" db="EMBL/GenBank/DDBJ databases">
        <title>First whole genome sequencing of Entamoeba histolytica HM1:IMSS-clone-6.</title>
        <authorList>
            <person name="Mukherjee Avik.K."/>
            <person name="Izumyama S."/>
            <person name="Nakada-Tsukui K."/>
            <person name="Nozaki T."/>
        </authorList>
    </citation>
    <scope>NUCLEOTIDE SEQUENCE [LARGE SCALE GENOMIC DNA]</scope>
    <source>
        <strain evidence="2 3">HM1:IMSS clone 6</strain>
    </source>
</reference>
<name>A0A5K1UQ57_ENTHI</name>